<evidence type="ECO:0000313" key="3">
    <source>
        <dbReference type="EMBL" id="KAH8080723.1"/>
    </source>
</evidence>
<accession>A0A8K0UEB3</accession>
<feature type="compositionally biased region" description="Polar residues" evidence="2">
    <location>
        <begin position="473"/>
        <end position="483"/>
    </location>
</feature>
<reference evidence="3" key="1">
    <citation type="journal article" date="2021" name="New Phytol.">
        <title>Evolutionary innovations through gain and loss of genes in the ectomycorrhizal Boletales.</title>
        <authorList>
            <person name="Wu G."/>
            <person name="Miyauchi S."/>
            <person name="Morin E."/>
            <person name="Kuo A."/>
            <person name="Drula E."/>
            <person name="Varga T."/>
            <person name="Kohler A."/>
            <person name="Feng B."/>
            <person name="Cao Y."/>
            <person name="Lipzen A."/>
            <person name="Daum C."/>
            <person name="Hundley H."/>
            <person name="Pangilinan J."/>
            <person name="Johnson J."/>
            <person name="Barry K."/>
            <person name="LaButti K."/>
            <person name="Ng V."/>
            <person name="Ahrendt S."/>
            <person name="Min B."/>
            <person name="Choi I.G."/>
            <person name="Park H."/>
            <person name="Plett J.M."/>
            <person name="Magnuson J."/>
            <person name="Spatafora J.W."/>
            <person name="Nagy L.G."/>
            <person name="Henrissat B."/>
            <person name="Grigoriev I.V."/>
            <person name="Yang Z.L."/>
            <person name="Xu J."/>
            <person name="Martin F.M."/>
        </authorList>
    </citation>
    <scope>NUCLEOTIDE SEQUENCE</scope>
    <source>
        <strain evidence="3">KKN 215</strain>
    </source>
</reference>
<feature type="region of interest" description="Disordered" evidence="2">
    <location>
        <begin position="220"/>
        <end position="381"/>
    </location>
</feature>
<feature type="region of interest" description="Disordered" evidence="2">
    <location>
        <begin position="449"/>
        <end position="634"/>
    </location>
</feature>
<keyword evidence="4" id="KW-1185">Reference proteome</keyword>
<evidence type="ECO:0000256" key="1">
    <source>
        <dbReference type="SAM" id="Coils"/>
    </source>
</evidence>
<feature type="compositionally biased region" description="Polar residues" evidence="2">
    <location>
        <begin position="610"/>
        <end position="626"/>
    </location>
</feature>
<feature type="compositionally biased region" description="Basic and acidic residues" evidence="2">
    <location>
        <begin position="559"/>
        <end position="577"/>
    </location>
</feature>
<protein>
    <submittedName>
        <fullName evidence="3">Uncharacterized protein</fullName>
    </submittedName>
</protein>
<gene>
    <name evidence="3" type="ORF">BXZ70DRAFT_910937</name>
</gene>
<feature type="compositionally biased region" description="Basic and acidic residues" evidence="2">
    <location>
        <begin position="351"/>
        <end position="363"/>
    </location>
</feature>
<dbReference type="AlphaFoldDB" id="A0A8K0UEB3"/>
<name>A0A8K0UEB3_9AGAR</name>
<comment type="caution">
    <text evidence="3">The sequence shown here is derived from an EMBL/GenBank/DDBJ whole genome shotgun (WGS) entry which is preliminary data.</text>
</comment>
<evidence type="ECO:0000256" key="2">
    <source>
        <dbReference type="SAM" id="MobiDB-lite"/>
    </source>
</evidence>
<proteinExistence type="predicted"/>
<organism evidence="3 4">
    <name type="scientific">Cristinia sonorae</name>
    <dbReference type="NCBI Taxonomy" id="1940300"/>
    <lineage>
        <taxon>Eukaryota</taxon>
        <taxon>Fungi</taxon>
        <taxon>Dikarya</taxon>
        <taxon>Basidiomycota</taxon>
        <taxon>Agaricomycotina</taxon>
        <taxon>Agaricomycetes</taxon>
        <taxon>Agaricomycetidae</taxon>
        <taxon>Agaricales</taxon>
        <taxon>Pleurotineae</taxon>
        <taxon>Stephanosporaceae</taxon>
        <taxon>Cristinia</taxon>
    </lineage>
</organism>
<feature type="compositionally biased region" description="Low complexity" evidence="2">
    <location>
        <begin position="325"/>
        <end position="342"/>
    </location>
</feature>
<sequence>MASSSLLHDFGTQPMQVSTLLRKLIVDPVEPPSSPSDSLPSTTHSKSHHSDGASRHHRRYDRDRDHDFTSASARLLARLASRDDRDIKHARTLLVLTTERLESETRRADQAEQRVIDTLHRLRAAHEATSAARAETSRAHETIQMYKLQLDYAQREINRAQEILNQVEQERADAEAEAARARSTARRLREDTLITKAREQGRKEGYQEGLSVGRMVVMDGRSSPARGMGRRTPMRPTVSDVDEDDAVFDIDSIRPRSAPRRQPSSVFRISPPQSTHAPRPRLPPNFDPPRQRPLTPARPSSRSGATAQHAATLPVPTLITPMNLPSPSHAPSRPSPATATDPNVRRSRSHSRAEAPARSDPLDRVPTPIHNRPPSVSHAPYDILPDNYIPYANDTREITMPPPHELSRPVTPATPAASLPETILPIAAPSQETTVQPATASVRSRDFAYGSSRSVPNPSFVESLRPKGPHRTMSPQSRTSTRISEFDILGPSRVKGAGSRSIHSAMGSYDGGPSSSSLPMRAPSRSRTPGPPIERPPSPRGPRSHSDPSAPSTSSALRPELERRRTSSDNRGPLEKLFRKRYRNRTSPSPPDSVGETLSVARHVPDITVESPSTPASQSSEHTTNAPHLLSPDYANRPLPTPETTIHMRQEPEAPLHIPSSEILNVLPPGFIPVPPPASERNRRASGGLSRPTTPYAEAPLPTGLSYPDPPTTIGTETPSAIDELYGQRYSRATPGLGDIGGLSPLSIGKPLTAFSFANSDDGVDGVGDQDYHLRM</sequence>
<evidence type="ECO:0000313" key="4">
    <source>
        <dbReference type="Proteomes" id="UP000813824"/>
    </source>
</evidence>
<dbReference type="Proteomes" id="UP000813824">
    <property type="component" value="Unassembled WGS sequence"/>
</dbReference>
<feature type="coiled-coil region" evidence="1">
    <location>
        <begin position="143"/>
        <end position="191"/>
    </location>
</feature>
<feature type="region of interest" description="Disordered" evidence="2">
    <location>
        <begin position="27"/>
        <end position="65"/>
    </location>
</feature>
<feature type="compositionally biased region" description="Low complexity" evidence="2">
    <location>
        <begin position="547"/>
        <end position="556"/>
    </location>
</feature>
<keyword evidence="1" id="KW-0175">Coiled coil</keyword>
<feature type="compositionally biased region" description="Basic and acidic residues" evidence="2">
    <location>
        <begin position="48"/>
        <end position="65"/>
    </location>
</feature>
<dbReference type="EMBL" id="JAEVFJ010000053">
    <property type="protein sequence ID" value="KAH8080723.1"/>
    <property type="molecule type" value="Genomic_DNA"/>
</dbReference>
<feature type="compositionally biased region" description="Pro residues" evidence="2">
    <location>
        <begin position="529"/>
        <end position="540"/>
    </location>
</feature>
<feature type="region of interest" description="Disordered" evidence="2">
    <location>
        <begin position="676"/>
        <end position="709"/>
    </location>
</feature>
<dbReference type="OrthoDB" id="3069722at2759"/>